<dbReference type="InterPro" id="IPR012337">
    <property type="entry name" value="RNaseH-like_sf"/>
</dbReference>
<evidence type="ECO:0008006" key="5">
    <source>
        <dbReference type="Google" id="ProtNLM"/>
    </source>
</evidence>
<dbReference type="EMBL" id="QXFV01006543">
    <property type="protein sequence ID" value="KAE8961132.1"/>
    <property type="molecule type" value="Genomic_DNA"/>
</dbReference>
<evidence type="ECO:0000313" key="3">
    <source>
        <dbReference type="Proteomes" id="UP000429607"/>
    </source>
</evidence>
<evidence type="ECO:0000313" key="4">
    <source>
        <dbReference type="Proteomes" id="UP000434957"/>
    </source>
</evidence>
<name>A0A6A3GW66_9STRA</name>
<dbReference type="AlphaFoldDB" id="A0A6A3GW66"/>
<proteinExistence type="predicted"/>
<accession>A0A6A3GW66</accession>
<protein>
    <recommendedName>
        <fullName evidence="5">BED-type domain-containing protein</fullName>
    </recommendedName>
</protein>
<sequence length="493" mass="56003">MVLAPRPRHATFTPAQVAGFYFRPCRDDMDETISEYFRCRCGTVRKQTRRNGYTNLMQHVRREHPDYEAVMLAAPTAETGSMLNYVRRSAQIVYGWLDWIVKNNLPLHFCENQAARRYSNLDPICVETLLRAMEGLTRIVERLIAAEMPARFGLIFDGWSHASEHFIAVFACYEVDGVMKTPLLCMAPLLNTLDEDLSARGHYEFLADMLPRDYGKQVTDCLFLVGDNCAVNRLLATRMGVPLVGCASHRLNRAVQADMKQHEEDLATVQSLMVRLRTLKQSAKLRLKTPLRPVIRQDTRWSSTFCMVHRYFRLLEHLDTTDDALADVLPAPASNKRLRALLNDLKKIESVSKALQGANVSLLDVRVWFDGLIAIKPHYATYLGPRADIVHSPDFESGCVRVLGGKANRLTRGEKAALRPFRCDDAQSSVAEDAESGDEGSFVEQLQKRRRLAAVEPSVARTTYGQERHSLQPITLEMLLFLRQNEQYWSAQT</sequence>
<evidence type="ECO:0000313" key="2">
    <source>
        <dbReference type="EMBL" id="KAE9269186.1"/>
    </source>
</evidence>
<dbReference type="SUPFAM" id="SSF53098">
    <property type="entry name" value="Ribonuclease H-like"/>
    <property type="match status" value="1"/>
</dbReference>
<feature type="non-terminal residue" evidence="1">
    <location>
        <position position="493"/>
    </location>
</feature>
<dbReference type="PANTHER" id="PTHR40866">
    <property type="entry name" value="BED-TYPE DOMAIN-CONTAINING PROTEIN"/>
    <property type="match status" value="1"/>
</dbReference>
<dbReference type="Proteomes" id="UP000429607">
    <property type="component" value="Unassembled WGS sequence"/>
</dbReference>
<dbReference type="EMBL" id="QXFT01006388">
    <property type="protein sequence ID" value="KAE9269186.1"/>
    <property type="molecule type" value="Genomic_DNA"/>
</dbReference>
<evidence type="ECO:0000313" key="1">
    <source>
        <dbReference type="EMBL" id="KAE8961132.1"/>
    </source>
</evidence>
<reference evidence="1 3" key="1">
    <citation type="submission" date="2018-09" db="EMBL/GenBank/DDBJ databases">
        <title>Genomic investigation of the strawberry pathogen Phytophthora fragariae indicates pathogenicity is determined by transcriptional variation in three key races.</title>
        <authorList>
            <person name="Adams T.M."/>
            <person name="Armitage A.D."/>
            <person name="Sobczyk M.K."/>
            <person name="Bates H.J."/>
            <person name="Dunwell J.M."/>
            <person name="Nellist C.F."/>
            <person name="Harrison R.J."/>
        </authorList>
    </citation>
    <scope>NUCLEOTIDE SEQUENCE [LARGE SCALE GENOMIC DNA]</scope>
    <source>
        <strain evidence="1 3">SCRP249</strain>
        <strain evidence="2 4">SCRP333</strain>
    </source>
</reference>
<dbReference type="PANTHER" id="PTHR40866:SF1">
    <property type="entry name" value="BED-TYPE DOMAIN-CONTAINING PROTEIN"/>
    <property type="match status" value="1"/>
</dbReference>
<organism evidence="1 3">
    <name type="scientific">Phytophthora rubi</name>
    <dbReference type="NCBI Taxonomy" id="129364"/>
    <lineage>
        <taxon>Eukaryota</taxon>
        <taxon>Sar</taxon>
        <taxon>Stramenopiles</taxon>
        <taxon>Oomycota</taxon>
        <taxon>Peronosporomycetes</taxon>
        <taxon>Peronosporales</taxon>
        <taxon>Peronosporaceae</taxon>
        <taxon>Phytophthora</taxon>
    </lineage>
</organism>
<dbReference type="Proteomes" id="UP000434957">
    <property type="component" value="Unassembled WGS sequence"/>
</dbReference>
<keyword evidence="4" id="KW-1185">Reference proteome</keyword>
<comment type="caution">
    <text evidence="1">The sequence shown here is derived from an EMBL/GenBank/DDBJ whole genome shotgun (WGS) entry which is preliminary data.</text>
</comment>
<gene>
    <name evidence="1" type="ORF">PR001_g30140</name>
    <name evidence="2" type="ORF">PR003_g31213</name>
</gene>